<feature type="region of interest" description="Disordered" evidence="1">
    <location>
        <begin position="1"/>
        <end position="72"/>
    </location>
</feature>
<comment type="caution">
    <text evidence="2">The sequence shown here is derived from an EMBL/GenBank/DDBJ whole genome shotgun (WGS) entry which is preliminary data.</text>
</comment>
<feature type="compositionally biased region" description="Basic and acidic residues" evidence="1">
    <location>
        <begin position="59"/>
        <end position="72"/>
    </location>
</feature>
<evidence type="ECO:0000313" key="3">
    <source>
        <dbReference type="Proteomes" id="UP000682308"/>
    </source>
</evidence>
<gene>
    <name evidence="2" type="ORF">KEF29_03385</name>
</gene>
<sequence length="72" mass="8230">MDRERRRDRRPHRSRTRRARGKRPGKPCCGKDIGHHLACPIGRGEQPAHDTGPSVREAAANDRRWPLEKAGE</sequence>
<dbReference type="EMBL" id="JAGTPG010000001">
    <property type="protein sequence ID" value="MBR8638650.1"/>
    <property type="molecule type" value="Genomic_DNA"/>
</dbReference>
<accession>A0A941FC36</accession>
<organism evidence="2 3">
    <name type="scientific">Streptomyces tuirus</name>
    <dbReference type="NCBI Taxonomy" id="68278"/>
    <lineage>
        <taxon>Bacteria</taxon>
        <taxon>Bacillati</taxon>
        <taxon>Actinomycetota</taxon>
        <taxon>Actinomycetes</taxon>
        <taxon>Kitasatosporales</taxon>
        <taxon>Streptomycetaceae</taxon>
        <taxon>Streptomyces</taxon>
    </lineage>
</organism>
<protein>
    <submittedName>
        <fullName evidence="2">Uncharacterized protein</fullName>
    </submittedName>
</protein>
<name>A0A941FC36_9ACTN</name>
<proteinExistence type="predicted"/>
<feature type="compositionally biased region" description="Basic residues" evidence="1">
    <location>
        <begin position="1"/>
        <end position="25"/>
    </location>
</feature>
<evidence type="ECO:0000313" key="2">
    <source>
        <dbReference type="EMBL" id="MBR8638650.1"/>
    </source>
</evidence>
<reference evidence="2 3" key="1">
    <citation type="submission" date="2021-04" db="EMBL/GenBank/DDBJ databases">
        <title>Characterization of the biosynthetic gene cluster of new lipopeptides with antitumor activity in the genome of the marine Streptomyces PHM034.</title>
        <authorList>
            <person name="Ceniceros A."/>
            <person name="Canedo L."/>
            <person name="Mendez C."/>
            <person name="Olano C."/>
            <person name="Schleissner C."/>
            <person name="Cuevas C."/>
            <person name="De La Calle F."/>
            <person name="Salas J.A."/>
        </authorList>
    </citation>
    <scope>NUCLEOTIDE SEQUENCE [LARGE SCALE GENOMIC DNA]</scope>
    <source>
        <strain evidence="2 3">PHM034</strain>
    </source>
</reference>
<dbReference type="AlphaFoldDB" id="A0A941FC36"/>
<evidence type="ECO:0000256" key="1">
    <source>
        <dbReference type="SAM" id="MobiDB-lite"/>
    </source>
</evidence>
<keyword evidence="3" id="KW-1185">Reference proteome</keyword>
<dbReference type="Proteomes" id="UP000682308">
    <property type="component" value="Unassembled WGS sequence"/>
</dbReference>